<dbReference type="OrthoDB" id="5372715at2"/>
<dbReference type="Proteomes" id="UP000255269">
    <property type="component" value="Unassembled WGS sequence"/>
</dbReference>
<dbReference type="InterPro" id="IPR015061">
    <property type="entry name" value="DUF1882"/>
</dbReference>
<protein>
    <submittedName>
        <fullName evidence="3">ABC transporter</fullName>
    </submittedName>
    <submittedName>
        <fullName evidence="4">DNA primase small subunit domain protein</fullName>
    </submittedName>
</protein>
<evidence type="ECO:0000313" key="6">
    <source>
        <dbReference type="Proteomes" id="UP000037997"/>
    </source>
</evidence>
<name>A0A0N0LSM3_9HELI</name>
<dbReference type="Proteomes" id="UP000037800">
    <property type="component" value="Unassembled WGS sequence"/>
</dbReference>
<proteinExistence type="predicted"/>
<dbReference type="GeneID" id="93196723"/>
<reference evidence="4 7" key="2">
    <citation type="submission" date="2018-06" db="EMBL/GenBank/DDBJ databases">
        <authorList>
            <consortium name="Pathogen Informatics"/>
            <person name="Doyle S."/>
        </authorList>
    </citation>
    <scope>NUCLEOTIDE SEQUENCE [LARGE SCALE GENOMIC DNA]</scope>
    <source>
        <strain evidence="4 7">NCTC13156</strain>
    </source>
</reference>
<dbReference type="RefSeq" id="WP_054194874.1">
    <property type="nucleotide sequence ID" value="NZ_CAKMIM010000002.1"/>
</dbReference>
<dbReference type="SUPFAM" id="SSF56747">
    <property type="entry name" value="Prim-pol domain"/>
    <property type="match status" value="1"/>
</dbReference>
<evidence type="ECO:0000259" key="1">
    <source>
        <dbReference type="Pfam" id="PF08966"/>
    </source>
</evidence>
<evidence type="ECO:0000313" key="3">
    <source>
        <dbReference type="EMBL" id="KPH56056.1"/>
    </source>
</evidence>
<evidence type="ECO:0000313" key="2">
    <source>
        <dbReference type="EMBL" id="KPH51113.1"/>
    </source>
</evidence>
<dbReference type="InterPro" id="IPR044919">
    <property type="entry name" value="HP0184-like_sf"/>
</dbReference>
<dbReference type="EMBL" id="UGJF01000001">
    <property type="protein sequence ID" value="STQ87828.1"/>
    <property type="molecule type" value="Genomic_DNA"/>
</dbReference>
<evidence type="ECO:0000313" key="5">
    <source>
        <dbReference type="Proteomes" id="UP000037800"/>
    </source>
</evidence>
<dbReference type="CDD" id="cd00525">
    <property type="entry name" value="AE_Prim_S_like"/>
    <property type="match status" value="1"/>
</dbReference>
<dbReference type="Pfam" id="PF08966">
    <property type="entry name" value="DUF1882"/>
    <property type="match status" value="1"/>
</dbReference>
<accession>A0A0N0LSM3</accession>
<evidence type="ECO:0000313" key="7">
    <source>
        <dbReference type="Proteomes" id="UP000255269"/>
    </source>
</evidence>
<feature type="domain" description="DUF1882" evidence="1">
    <location>
        <begin position="2"/>
        <end position="74"/>
    </location>
</feature>
<dbReference type="Gene3D" id="3.90.920.20">
    <property type="entry name" value="HP0184-like"/>
    <property type="match status" value="1"/>
</dbReference>
<gene>
    <name evidence="3" type="ORF">HPU229334_03155</name>
    <name evidence="2" type="ORF">HPU229336_08625</name>
    <name evidence="4" type="ORF">NCTC13156_00649</name>
</gene>
<dbReference type="EMBL" id="JNOC01000017">
    <property type="protein sequence ID" value="KPH56056.1"/>
    <property type="molecule type" value="Genomic_DNA"/>
</dbReference>
<dbReference type="Proteomes" id="UP000037997">
    <property type="component" value="Unassembled WGS sequence"/>
</dbReference>
<evidence type="ECO:0000313" key="4">
    <source>
        <dbReference type="EMBL" id="STQ87828.1"/>
    </source>
</evidence>
<dbReference type="AlphaFoldDB" id="A0A0N0LSM3"/>
<dbReference type="EMBL" id="JNUR01000007">
    <property type="protein sequence ID" value="KPH51113.1"/>
    <property type="molecule type" value="Genomic_DNA"/>
</dbReference>
<reference evidence="5 6" key="1">
    <citation type="submission" date="2014-06" db="EMBL/GenBank/DDBJ databases">
        <title>Helicobacter pullorum isolates in fresh chicken meat - phenotypic and genotypic features.</title>
        <authorList>
            <person name="Borges V."/>
            <person name="Santos A."/>
            <person name="Correia C.B."/>
            <person name="Saraiva M."/>
            <person name="Menard A."/>
            <person name="Vieira L."/>
            <person name="Sampaio D.A."/>
            <person name="Gomes J.P."/>
            <person name="Oleastro M."/>
        </authorList>
    </citation>
    <scope>NUCLEOTIDE SEQUENCE [LARGE SCALE GENOMIC DNA]</scope>
    <source>
        <strain evidence="3 6">229334/12</strain>
        <strain evidence="2 5">229336/12</strain>
    </source>
</reference>
<dbReference type="PATRIC" id="fig|35818.10.peg.1700"/>
<sequence length="181" mass="21293">MVTDMDLKLIKMITSHYWIKEAGIGQKIHHNGRIFYDKFKRVDEPLTRTILQSHFRKEITVAHSLINTQDKVENIVFDYNGFNAERFWHRAQLLLREEGFINFTAYQTKTPGHLHLYVHKGHTTFQEACQLAKMLGAKLAQKMPTEWKMFPSLDIPRSFNILVVPYGVYNKERGASWSKHM</sequence>
<dbReference type="STRING" id="35818.HPU229336_08625"/>
<organism evidence="3 6">
    <name type="scientific">Helicobacter pullorum</name>
    <dbReference type="NCBI Taxonomy" id="35818"/>
    <lineage>
        <taxon>Bacteria</taxon>
        <taxon>Pseudomonadati</taxon>
        <taxon>Campylobacterota</taxon>
        <taxon>Epsilonproteobacteria</taxon>
        <taxon>Campylobacterales</taxon>
        <taxon>Helicobacteraceae</taxon>
        <taxon>Helicobacter</taxon>
    </lineage>
</organism>